<evidence type="ECO:0000313" key="10">
    <source>
        <dbReference type="Proteomes" id="UP000279089"/>
    </source>
</evidence>
<feature type="chain" id="PRO_5018309090" evidence="6">
    <location>
        <begin position="20"/>
        <end position="533"/>
    </location>
</feature>
<keyword evidence="4" id="KW-0472">Membrane</keyword>
<evidence type="ECO:0000259" key="7">
    <source>
        <dbReference type="Pfam" id="PF07980"/>
    </source>
</evidence>
<proteinExistence type="inferred from homology"/>
<dbReference type="InterPro" id="IPR011990">
    <property type="entry name" value="TPR-like_helical_dom_sf"/>
</dbReference>
<accession>A0A3N4MT61</accession>
<feature type="domain" description="RagB/SusD" evidence="7">
    <location>
        <begin position="231"/>
        <end position="533"/>
    </location>
</feature>
<dbReference type="PROSITE" id="PS51257">
    <property type="entry name" value="PROKAR_LIPOPROTEIN"/>
    <property type="match status" value="1"/>
</dbReference>
<evidence type="ECO:0000256" key="3">
    <source>
        <dbReference type="ARBA" id="ARBA00022729"/>
    </source>
</evidence>
<feature type="signal peptide" evidence="6">
    <location>
        <begin position="1"/>
        <end position="19"/>
    </location>
</feature>
<comment type="similarity">
    <text evidence="2">Belongs to the SusD family.</text>
</comment>
<dbReference type="Gene3D" id="1.25.40.390">
    <property type="match status" value="1"/>
</dbReference>
<dbReference type="EMBL" id="RMBX01000014">
    <property type="protein sequence ID" value="RPD38603.1"/>
    <property type="molecule type" value="Genomic_DNA"/>
</dbReference>
<sequence>MKRKLFYLIAISGALFTTACNKDFLDRAPEDQYRNEVLWTSESDARAALSGCYRDWEDSYNVIYMDCASDNAYSQFLWEGYMNIGNGSLTPADVNVTNRWNFKTIQKCNWFLENVDKTPMDETLKTRFKAEARFLRAYQFYTLTQLYGDVPLVLKTLTTGEANVVTRTPIAEVQKYILDELAAIAPQLEPSYSGADVGRITRGAAYALRARLELYMGNYADCIADCEKVMALGYDLFRNTATPANSYQDLFRIQNENNVEVILDMQYKENDYANGNIGIMPTSSSGGWSSVDPTQALVDAYEMKNGKLITDPSSGYNAEDPYTNRDPRLSASIVYPGQMYDGKYYNPIDPASGDFMLGDNNSKTGYLPKKFISHLEDYTDMWNTGLNMILIRYADVLLMYAEAKIETGVVDNTVYDALDKIRLRAGMPAVDRLAYNTQATLRTLVRRERRIELALEGLRWYDIKRWKIGDEVRKGTVYGARQGTVNATNGKVTFTADHQLVETRLFDPSIHYLWPVPQKEIDINGKISQNPNY</sequence>
<evidence type="ECO:0000256" key="4">
    <source>
        <dbReference type="ARBA" id="ARBA00023136"/>
    </source>
</evidence>
<dbReference type="InterPro" id="IPR012944">
    <property type="entry name" value="SusD_RagB_dom"/>
</dbReference>
<protein>
    <submittedName>
        <fullName evidence="9">RagB/SusD family nutrient uptake outer membrane protein</fullName>
    </submittedName>
</protein>
<dbReference type="SUPFAM" id="SSF48452">
    <property type="entry name" value="TPR-like"/>
    <property type="match status" value="1"/>
</dbReference>
<dbReference type="OrthoDB" id="5694214at2"/>
<dbReference type="InterPro" id="IPR033985">
    <property type="entry name" value="SusD-like_N"/>
</dbReference>
<reference evidence="10" key="1">
    <citation type="submission" date="2018-11" db="EMBL/GenBank/DDBJ databases">
        <title>Chitinophaga lutea sp.nov., isolate from arsenic contaminated soil.</title>
        <authorList>
            <person name="Zong Y."/>
        </authorList>
    </citation>
    <scope>NUCLEOTIDE SEQUENCE [LARGE SCALE GENOMIC DNA]</scope>
    <source>
        <strain evidence="10">YLT18</strain>
    </source>
</reference>
<name>A0A3N4MT61_9BACT</name>
<comment type="subcellular location">
    <subcellularLocation>
        <location evidence="1">Cell outer membrane</location>
    </subcellularLocation>
</comment>
<dbReference type="RefSeq" id="WP_120518848.1">
    <property type="nucleotide sequence ID" value="NZ_QXZY01000014.1"/>
</dbReference>
<dbReference type="AlphaFoldDB" id="A0A3N4MT61"/>
<gene>
    <name evidence="9" type="ORF">EG028_23085</name>
</gene>
<dbReference type="Proteomes" id="UP000279089">
    <property type="component" value="Unassembled WGS sequence"/>
</dbReference>
<keyword evidence="10" id="KW-1185">Reference proteome</keyword>
<keyword evidence="5" id="KW-0998">Cell outer membrane</keyword>
<evidence type="ECO:0000256" key="5">
    <source>
        <dbReference type="ARBA" id="ARBA00023237"/>
    </source>
</evidence>
<organism evidence="9 10">
    <name type="scientific">Chitinophaga barathri</name>
    <dbReference type="NCBI Taxonomy" id="1647451"/>
    <lineage>
        <taxon>Bacteria</taxon>
        <taxon>Pseudomonadati</taxon>
        <taxon>Bacteroidota</taxon>
        <taxon>Chitinophagia</taxon>
        <taxon>Chitinophagales</taxon>
        <taxon>Chitinophagaceae</taxon>
        <taxon>Chitinophaga</taxon>
    </lineage>
</organism>
<dbReference type="GO" id="GO:0009279">
    <property type="term" value="C:cell outer membrane"/>
    <property type="evidence" value="ECO:0007669"/>
    <property type="project" value="UniProtKB-SubCell"/>
</dbReference>
<evidence type="ECO:0000259" key="8">
    <source>
        <dbReference type="Pfam" id="PF14322"/>
    </source>
</evidence>
<keyword evidence="3 6" id="KW-0732">Signal</keyword>
<dbReference type="CDD" id="cd08977">
    <property type="entry name" value="SusD"/>
    <property type="match status" value="1"/>
</dbReference>
<evidence type="ECO:0000256" key="1">
    <source>
        <dbReference type="ARBA" id="ARBA00004442"/>
    </source>
</evidence>
<evidence type="ECO:0000256" key="2">
    <source>
        <dbReference type="ARBA" id="ARBA00006275"/>
    </source>
</evidence>
<feature type="domain" description="SusD-like N-terminal" evidence="8">
    <location>
        <begin position="23"/>
        <end position="214"/>
    </location>
</feature>
<dbReference type="Pfam" id="PF14322">
    <property type="entry name" value="SusD-like_3"/>
    <property type="match status" value="1"/>
</dbReference>
<comment type="caution">
    <text evidence="9">The sequence shown here is derived from an EMBL/GenBank/DDBJ whole genome shotgun (WGS) entry which is preliminary data.</text>
</comment>
<evidence type="ECO:0000313" key="9">
    <source>
        <dbReference type="EMBL" id="RPD38603.1"/>
    </source>
</evidence>
<dbReference type="Pfam" id="PF07980">
    <property type="entry name" value="SusD_RagB"/>
    <property type="match status" value="1"/>
</dbReference>
<evidence type="ECO:0000256" key="6">
    <source>
        <dbReference type="SAM" id="SignalP"/>
    </source>
</evidence>